<reference evidence="2 3" key="1">
    <citation type="journal article" date="2015" name="Nature">
        <title>rRNA introns, odd ribosomes, and small enigmatic genomes across a large radiation of phyla.</title>
        <authorList>
            <person name="Brown C.T."/>
            <person name="Hug L.A."/>
            <person name="Thomas B.C."/>
            <person name="Sharon I."/>
            <person name="Castelle C.J."/>
            <person name="Singh A."/>
            <person name="Wilkins M.J."/>
            <person name="Williams K.H."/>
            <person name="Banfield J.F."/>
        </authorList>
    </citation>
    <scope>NUCLEOTIDE SEQUENCE [LARGE SCALE GENOMIC DNA]</scope>
</reference>
<keyword evidence="1" id="KW-1133">Transmembrane helix</keyword>
<feature type="transmembrane region" description="Helical" evidence="1">
    <location>
        <begin position="76"/>
        <end position="98"/>
    </location>
</feature>
<dbReference type="GO" id="GO:0030246">
    <property type="term" value="F:carbohydrate binding"/>
    <property type="evidence" value="ECO:0007669"/>
    <property type="project" value="InterPro"/>
</dbReference>
<name>A0A0G0AV79_9BACT</name>
<feature type="transmembrane region" description="Helical" evidence="1">
    <location>
        <begin position="12"/>
        <end position="37"/>
    </location>
</feature>
<dbReference type="Gene3D" id="2.60.40.680">
    <property type="match status" value="1"/>
</dbReference>
<protein>
    <submittedName>
        <fullName evidence="2">Uncharacterized protein</fullName>
    </submittedName>
</protein>
<keyword evidence="1" id="KW-0812">Transmembrane</keyword>
<organism evidence="2 3">
    <name type="scientific">candidate division WS6 bacterium GW2011_GWB1_33_6</name>
    <dbReference type="NCBI Taxonomy" id="1619088"/>
    <lineage>
        <taxon>Bacteria</taxon>
        <taxon>Candidatus Dojkabacteria</taxon>
    </lineage>
</organism>
<evidence type="ECO:0000313" key="2">
    <source>
        <dbReference type="EMBL" id="KKP55261.1"/>
    </source>
</evidence>
<evidence type="ECO:0000313" key="3">
    <source>
        <dbReference type="Proteomes" id="UP000034488"/>
    </source>
</evidence>
<keyword evidence="1" id="KW-0472">Membrane</keyword>
<proteinExistence type="predicted"/>
<sequence length="324" mass="36334">MNINLIKQITTLVLFVLLAWFFVHIFAVLGIFILIIYPILVLFNPSRETCLLCILRGKDDGCYICKKKSFEERSVFIKILLNIILISSTILVSIGVVYGEKFVLEKTGLLTPKKTIVMNIPIANRYKIGELFTMPIEISGIKVPINSVQVDLKYPPEILELVEILTAESFASIFIQKEIKNDLGLARISGGLPSPGFSEDTGMFVKVLFITKSPGIGEIQVLPTSMVLANDGSATNVLAEFRSSAIQVMNERISKPEEDFQKNFLETQVLGVSNDKMEFYEEDIVPLESILNRETEDKSKNSLKFADLLYTVDTKILDVINLNL</sequence>
<dbReference type="AlphaFoldDB" id="A0A0G0AV79"/>
<accession>A0A0G0AV79</accession>
<dbReference type="SUPFAM" id="SSF49384">
    <property type="entry name" value="Carbohydrate-binding domain"/>
    <property type="match status" value="1"/>
</dbReference>
<gene>
    <name evidence="2" type="ORF">UR47_C0003G0037</name>
</gene>
<comment type="caution">
    <text evidence="2">The sequence shown here is derived from an EMBL/GenBank/DDBJ whole genome shotgun (WGS) entry which is preliminary data.</text>
</comment>
<dbReference type="EMBL" id="LBPI01000003">
    <property type="protein sequence ID" value="KKP55261.1"/>
    <property type="molecule type" value="Genomic_DNA"/>
</dbReference>
<dbReference type="CDD" id="cd08547">
    <property type="entry name" value="Type_II_cohesin"/>
    <property type="match status" value="1"/>
</dbReference>
<dbReference type="Proteomes" id="UP000034488">
    <property type="component" value="Unassembled WGS sequence"/>
</dbReference>
<evidence type="ECO:0000256" key="1">
    <source>
        <dbReference type="SAM" id="Phobius"/>
    </source>
</evidence>
<dbReference type="InterPro" id="IPR008965">
    <property type="entry name" value="CBM2/CBM3_carb-bd_dom_sf"/>
</dbReference>